<accession>A0A8H9BX14</accession>
<evidence type="ECO:0000313" key="2">
    <source>
        <dbReference type="Proteomes" id="UP000600220"/>
    </source>
</evidence>
<sequence length="136" mass="16288">MCDYSKKLIEHILYRSYVNERPVSHMHLNKVWYFSLGYLIYHDLDLALKVYNNSNIREGVWGAVLPYIQDNYSFYKATPVFEEGVKHKSFNFINHIIDKLIAINTMVLVDISQEHKAKNEYYTFKEIKEAFKNVKW</sequence>
<organism evidence="1 2">
    <name type="scientific">Staphylococcus pseudintermedius</name>
    <dbReference type="NCBI Taxonomy" id="283734"/>
    <lineage>
        <taxon>Bacteria</taxon>
        <taxon>Bacillati</taxon>
        <taxon>Bacillota</taxon>
        <taxon>Bacilli</taxon>
        <taxon>Bacillales</taxon>
        <taxon>Staphylococcaceae</taxon>
        <taxon>Staphylococcus</taxon>
        <taxon>Staphylococcus intermedius group</taxon>
    </lineage>
</organism>
<reference evidence="1 2" key="1">
    <citation type="submission" date="2018-11" db="EMBL/GenBank/DDBJ databases">
        <authorList>
            <consortium name="Veterinary Laboratory Investigation and Response Network"/>
        </authorList>
    </citation>
    <scope>NUCLEOTIDE SEQUENCE [LARGE SCALE GENOMIC DNA]</scope>
    <source>
        <strain evidence="1 2">SPSE-18-VL-LA-PA-Ryan-0021</strain>
    </source>
</reference>
<dbReference type="AlphaFoldDB" id="A0A8H9BX14"/>
<name>A0A8H9BX14_STAPS</name>
<comment type="caution">
    <text evidence="1">The sequence shown here is derived from an EMBL/GenBank/DDBJ whole genome shotgun (WGS) entry which is preliminary data.</text>
</comment>
<gene>
    <name evidence="1" type="ORF">EGV54_04990</name>
</gene>
<proteinExistence type="predicted"/>
<evidence type="ECO:0000313" key="1">
    <source>
        <dbReference type="EMBL" id="EGQ4384448.1"/>
    </source>
</evidence>
<keyword evidence="2" id="KW-1185">Reference proteome</keyword>
<protein>
    <submittedName>
        <fullName evidence="1">Uncharacterized protein</fullName>
    </submittedName>
</protein>
<dbReference type="RefSeq" id="WP_065354304.1">
    <property type="nucleotide sequence ID" value="NZ_CAJETT010000005.1"/>
</dbReference>
<dbReference type="Proteomes" id="UP000600220">
    <property type="component" value="Unassembled WGS sequence"/>
</dbReference>
<dbReference type="EMBL" id="AAXKXX010000004">
    <property type="protein sequence ID" value="EGQ4384448.1"/>
    <property type="molecule type" value="Genomic_DNA"/>
</dbReference>